<organism evidence="1">
    <name type="scientific">Rhizophora mucronata</name>
    <name type="common">Asiatic mangrove</name>
    <dbReference type="NCBI Taxonomy" id="61149"/>
    <lineage>
        <taxon>Eukaryota</taxon>
        <taxon>Viridiplantae</taxon>
        <taxon>Streptophyta</taxon>
        <taxon>Embryophyta</taxon>
        <taxon>Tracheophyta</taxon>
        <taxon>Spermatophyta</taxon>
        <taxon>Magnoliopsida</taxon>
        <taxon>eudicotyledons</taxon>
        <taxon>Gunneridae</taxon>
        <taxon>Pentapetalae</taxon>
        <taxon>rosids</taxon>
        <taxon>fabids</taxon>
        <taxon>Malpighiales</taxon>
        <taxon>Rhizophoraceae</taxon>
        <taxon>Rhizophora</taxon>
    </lineage>
</organism>
<evidence type="ECO:0000313" key="1">
    <source>
        <dbReference type="EMBL" id="MBX72126.1"/>
    </source>
</evidence>
<protein>
    <submittedName>
        <fullName evidence="1">Uncharacterized protein</fullName>
    </submittedName>
</protein>
<accession>A0A2P2QYM5</accession>
<reference evidence="1" key="1">
    <citation type="submission" date="2018-02" db="EMBL/GenBank/DDBJ databases">
        <title>Rhizophora mucronata_Transcriptome.</title>
        <authorList>
            <person name="Meera S.P."/>
            <person name="Sreeshan A."/>
            <person name="Augustine A."/>
        </authorList>
    </citation>
    <scope>NUCLEOTIDE SEQUENCE</scope>
    <source>
        <tissue evidence="1">Leaf</tissue>
    </source>
</reference>
<proteinExistence type="predicted"/>
<dbReference type="EMBL" id="GGEC01091642">
    <property type="protein sequence ID" value="MBX72126.1"/>
    <property type="molecule type" value="Transcribed_RNA"/>
</dbReference>
<name>A0A2P2QYM5_RHIMU</name>
<sequence length="34" mass="3928">MCLLICKYGLCNLVSVDSSIDIPRVFYLNVAYDW</sequence>
<dbReference type="AlphaFoldDB" id="A0A2P2QYM5"/>